<protein>
    <submittedName>
        <fullName evidence="1">Uncharacterized protein</fullName>
    </submittedName>
</protein>
<proteinExistence type="predicted"/>
<name>A0A2J7PGC2_9NEOP</name>
<dbReference type="InParanoid" id="A0A2J7PGC2"/>
<gene>
    <name evidence="1" type="ORF">B7P43_G01011</name>
</gene>
<keyword evidence="2" id="KW-1185">Reference proteome</keyword>
<evidence type="ECO:0000313" key="2">
    <source>
        <dbReference type="Proteomes" id="UP000235965"/>
    </source>
</evidence>
<reference evidence="1 2" key="1">
    <citation type="submission" date="2017-12" db="EMBL/GenBank/DDBJ databases">
        <title>Hemimetabolous genomes reveal molecular basis of termite eusociality.</title>
        <authorList>
            <person name="Harrison M.C."/>
            <person name="Jongepier E."/>
            <person name="Robertson H.M."/>
            <person name="Arning N."/>
            <person name="Bitard-Feildel T."/>
            <person name="Chao H."/>
            <person name="Childers C.P."/>
            <person name="Dinh H."/>
            <person name="Doddapaneni H."/>
            <person name="Dugan S."/>
            <person name="Gowin J."/>
            <person name="Greiner C."/>
            <person name="Han Y."/>
            <person name="Hu H."/>
            <person name="Hughes D.S.T."/>
            <person name="Huylmans A.-K."/>
            <person name="Kemena C."/>
            <person name="Kremer L.P.M."/>
            <person name="Lee S.L."/>
            <person name="Lopez-Ezquerra A."/>
            <person name="Mallet L."/>
            <person name="Monroy-Kuhn J.M."/>
            <person name="Moser A."/>
            <person name="Murali S.C."/>
            <person name="Muzny D.M."/>
            <person name="Otani S."/>
            <person name="Piulachs M.-D."/>
            <person name="Poelchau M."/>
            <person name="Qu J."/>
            <person name="Schaub F."/>
            <person name="Wada-Katsumata A."/>
            <person name="Worley K.C."/>
            <person name="Xie Q."/>
            <person name="Ylla G."/>
            <person name="Poulsen M."/>
            <person name="Gibbs R.A."/>
            <person name="Schal C."/>
            <person name="Richards S."/>
            <person name="Belles X."/>
            <person name="Korb J."/>
            <person name="Bornberg-Bauer E."/>
        </authorList>
    </citation>
    <scope>NUCLEOTIDE SEQUENCE [LARGE SCALE GENOMIC DNA]</scope>
    <source>
        <tissue evidence="1">Whole body</tissue>
    </source>
</reference>
<dbReference type="AlphaFoldDB" id="A0A2J7PGC2"/>
<dbReference type="Proteomes" id="UP000235965">
    <property type="component" value="Unassembled WGS sequence"/>
</dbReference>
<organism evidence="1 2">
    <name type="scientific">Cryptotermes secundus</name>
    <dbReference type="NCBI Taxonomy" id="105785"/>
    <lineage>
        <taxon>Eukaryota</taxon>
        <taxon>Metazoa</taxon>
        <taxon>Ecdysozoa</taxon>
        <taxon>Arthropoda</taxon>
        <taxon>Hexapoda</taxon>
        <taxon>Insecta</taxon>
        <taxon>Pterygota</taxon>
        <taxon>Neoptera</taxon>
        <taxon>Polyneoptera</taxon>
        <taxon>Dictyoptera</taxon>
        <taxon>Blattodea</taxon>
        <taxon>Blattoidea</taxon>
        <taxon>Termitoidae</taxon>
        <taxon>Kalotermitidae</taxon>
        <taxon>Cryptotermitinae</taxon>
        <taxon>Cryptotermes</taxon>
    </lineage>
</organism>
<dbReference type="GO" id="GO:0003676">
    <property type="term" value="F:nucleic acid binding"/>
    <property type="evidence" value="ECO:0007669"/>
    <property type="project" value="InterPro"/>
</dbReference>
<sequence length="82" mass="9549">MLESFLAPALARLPVKEDMFFQQDGATCHTLWECLKSQVLKAPAPHTVRELNMEFGKKLERIPVEMLQRVMSDCRKRLTEYP</sequence>
<evidence type="ECO:0000313" key="1">
    <source>
        <dbReference type="EMBL" id="PNF15382.1"/>
    </source>
</evidence>
<dbReference type="Gene3D" id="3.30.420.10">
    <property type="entry name" value="Ribonuclease H-like superfamily/Ribonuclease H"/>
    <property type="match status" value="1"/>
</dbReference>
<dbReference type="EMBL" id="NEVH01025635">
    <property type="protein sequence ID" value="PNF15382.1"/>
    <property type="molecule type" value="Genomic_DNA"/>
</dbReference>
<dbReference type="InterPro" id="IPR036397">
    <property type="entry name" value="RNaseH_sf"/>
</dbReference>
<accession>A0A2J7PGC2</accession>
<comment type="caution">
    <text evidence="1">The sequence shown here is derived from an EMBL/GenBank/DDBJ whole genome shotgun (WGS) entry which is preliminary data.</text>
</comment>